<feature type="domain" description="NadR/Ttd14 AAA" evidence="1">
    <location>
        <begin position="33"/>
        <end position="198"/>
    </location>
</feature>
<dbReference type="InterPro" id="IPR027417">
    <property type="entry name" value="P-loop_NTPase"/>
</dbReference>
<organism evidence="2 3">
    <name type="scientific">Amycolatopsis eburnea</name>
    <dbReference type="NCBI Taxonomy" id="2267691"/>
    <lineage>
        <taxon>Bacteria</taxon>
        <taxon>Bacillati</taxon>
        <taxon>Actinomycetota</taxon>
        <taxon>Actinomycetes</taxon>
        <taxon>Pseudonocardiales</taxon>
        <taxon>Pseudonocardiaceae</taxon>
        <taxon>Amycolatopsis</taxon>
    </lineage>
</organism>
<dbReference type="InterPro" id="IPR038727">
    <property type="entry name" value="NadR/Ttd14_AAA_dom"/>
</dbReference>
<dbReference type="Gene3D" id="3.40.50.300">
    <property type="entry name" value="P-loop containing nucleotide triphosphate hydrolases"/>
    <property type="match status" value="1"/>
</dbReference>
<evidence type="ECO:0000313" key="3">
    <source>
        <dbReference type="Proteomes" id="UP000267081"/>
    </source>
</evidence>
<protein>
    <recommendedName>
        <fullName evidence="1">NadR/Ttd14 AAA domain-containing protein</fullName>
    </recommendedName>
</protein>
<comment type="caution">
    <text evidence="2">The sequence shown here is derived from an EMBL/GenBank/DDBJ whole genome shotgun (WGS) entry which is preliminary data.</text>
</comment>
<accession>A0A427T200</accession>
<sequence>MPLMLSCRKRDRPGRCTQRGGFAVAADDEPKIVAFIGAGCVGKTTLFEAYRRRFAGDSRVSFASESAKLYFSTHKIPDEDRFEAPAQGEIQAMALQAEQEACDRGRLVFADRCAIDYPIYVSAMGDTSGSLDLLSRAQPWLRRYLRIFLLDPTGIPFVQTAERRENAQMRTLLHREYLSFLQRHNISYRLLIGSVEQRMSDVDAELEKVFTADLRPDFR</sequence>
<proteinExistence type="predicted"/>
<keyword evidence="3" id="KW-1185">Reference proteome</keyword>
<name>A0A427T200_9PSEU</name>
<dbReference type="Proteomes" id="UP000267081">
    <property type="component" value="Unassembled WGS sequence"/>
</dbReference>
<reference evidence="2 3" key="1">
    <citation type="submission" date="2018-12" db="EMBL/GenBank/DDBJ databases">
        <title>Amycolatopsis eburnea sp. nov. actinomycete associate with arbuscular mycorrhiza fungal spore.</title>
        <authorList>
            <person name="Lumyong S."/>
            <person name="Chaiya L."/>
        </authorList>
    </citation>
    <scope>NUCLEOTIDE SEQUENCE [LARGE SCALE GENOMIC DNA]</scope>
    <source>
        <strain evidence="2 3">GLM-1</strain>
    </source>
</reference>
<dbReference type="Pfam" id="PF13521">
    <property type="entry name" value="AAA_28"/>
    <property type="match status" value="1"/>
</dbReference>
<evidence type="ECO:0000313" key="2">
    <source>
        <dbReference type="EMBL" id="RSD11984.1"/>
    </source>
</evidence>
<dbReference type="SUPFAM" id="SSF52540">
    <property type="entry name" value="P-loop containing nucleoside triphosphate hydrolases"/>
    <property type="match status" value="1"/>
</dbReference>
<evidence type="ECO:0000259" key="1">
    <source>
        <dbReference type="Pfam" id="PF13521"/>
    </source>
</evidence>
<dbReference type="EMBL" id="RSEC01000059">
    <property type="protein sequence ID" value="RSD11984.1"/>
    <property type="molecule type" value="Genomic_DNA"/>
</dbReference>
<dbReference type="AlphaFoldDB" id="A0A427T200"/>
<gene>
    <name evidence="2" type="ORF">EIY87_35210</name>
</gene>